<dbReference type="PANTHER" id="PTHR30244">
    <property type="entry name" value="TRANSAMINASE"/>
    <property type="match status" value="1"/>
</dbReference>
<reference evidence="1" key="1">
    <citation type="submission" date="2019-09" db="EMBL/GenBank/DDBJ databases">
        <title>The Mitochondrial Proteome of the Jakobid, Andalucia godoyi, a Protist With the Most Gene-Rich and Bacteria-Like Mitochondrial Genome.</title>
        <authorList>
            <person name="Gray M.W."/>
            <person name="Burger G."/>
            <person name="Derelle R."/>
            <person name="Klimes V."/>
            <person name="Leger M."/>
            <person name="Sarrasin M."/>
            <person name="Vlcek C."/>
            <person name="Roger A.J."/>
            <person name="Elias M."/>
            <person name="Lang B.F."/>
        </authorList>
    </citation>
    <scope>NUCLEOTIDE SEQUENCE</scope>
    <source>
        <strain evidence="1">And28</strain>
    </source>
</reference>
<gene>
    <name evidence="1" type="ORF">ANDGO_00275</name>
</gene>
<sequence>MFRIADPISIRSRSLVIVIMRFGSAVFPQLWRRAECSRLFSTRISAIEVPYTQSTVGAEEIDAVSQVIASDRLIMGPKVTEFESMLARFCGRKFAVAVSSGTSALQAVLHLRGVSSEWTVFVPAYTWVATYNVAVATGARVILVDVRPDSYCMSMRALERAIEDERKLFPNRRLCVMPVHMFGYRCGAEVDEITLDALSKQHNVTVIGDACCAFASVENGVTCGNWTPIECTSFHPRKLLTTGEGGAVFTDSEEEMLRLKRLRDHGAFRDAEQRKQTTQGGTLVPQFPEAGFNYRMTEMQGAIGVEQMKKIDWITSRRKSIARRYDEEIQASKELSSLLQVPLARTGLLDDRVLTAYPVKMNFASPASVVESFLSQDIQSTERYARMKRLRHEIIHHCAQVRVALRPPMICLPDIAFIVRDQVRLGILASEDQVDLRFPGARVCLDMTFALPSFPQLSADQQSRVLEVLHEFAAAHVTE</sequence>
<dbReference type="GO" id="GO:0000271">
    <property type="term" value="P:polysaccharide biosynthetic process"/>
    <property type="evidence" value="ECO:0007669"/>
    <property type="project" value="TreeGrafter"/>
</dbReference>
<dbReference type="Pfam" id="PF01041">
    <property type="entry name" value="DegT_DnrJ_EryC1"/>
    <property type="match status" value="1"/>
</dbReference>
<dbReference type="Proteomes" id="UP000799049">
    <property type="component" value="Unassembled WGS sequence"/>
</dbReference>
<accession>A0A8K0AHE3</accession>
<dbReference type="PANTHER" id="PTHR30244:SF34">
    <property type="entry name" value="DTDP-4-AMINO-4,6-DIDEOXYGALACTOSE TRANSAMINASE"/>
    <property type="match status" value="1"/>
</dbReference>
<organism evidence="1 2">
    <name type="scientific">Andalucia godoyi</name>
    <name type="common">Flagellate</name>
    <dbReference type="NCBI Taxonomy" id="505711"/>
    <lineage>
        <taxon>Eukaryota</taxon>
        <taxon>Discoba</taxon>
        <taxon>Jakobida</taxon>
        <taxon>Andalucina</taxon>
        <taxon>Andaluciidae</taxon>
        <taxon>Andalucia</taxon>
    </lineage>
</organism>
<dbReference type="GO" id="GO:0030170">
    <property type="term" value="F:pyridoxal phosphate binding"/>
    <property type="evidence" value="ECO:0007669"/>
    <property type="project" value="TreeGrafter"/>
</dbReference>
<evidence type="ECO:0000313" key="2">
    <source>
        <dbReference type="Proteomes" id="UP000799049"/>
    </source>
</evidence>
<dbReference type="EMBL" id="VRVR01000007">
    <property type="protein sequence ID" value="KAF0852967.1"/>
    <property type="molecule type" value="Genomic_DNA"/>
</dbReference>
<dbReference type="OrthoDB" id="410821at2759"/>
<evidence type="ECO:0000313" key="1">
    <source>
        <dbReference type="EMBL" id="KAF0852967.1"/>
    </source>
</evidence>
<name>A0A8K0AHE3_ANDGO</name>
<dbReference type="InterPro" id="IPR015421">
    <property type="entry name" value="PyrdxlP-dep_Trfase_major"/>
</dbReference>
<dbReference type="InterPro" id="IPR015424">
    <property type="entry name" value="PyrdxlP-dep_Trfase"/>
</dbReference>
<keyword evidence="2" id="KW-1185">Reference proteome</keyword>
<dbReference type="InterPro" id="IPR000653">
    <property type="entry name" value="DegT/StrS_aminotransferase"/>
</dbReference>
<comment type="caution">
    <text evidence="1">The sequence shown here is derived from an EMBL/GenBank/DDBJ whole genome shotgun (WGS) entry which is preliminary data.</text>
</comment>
<dbReference type="InterPro" id="IPR015422">
    <property type="entry name" value="PyrdxlP-dep_Trfase_small"/>
</dbReference>
<dbReference type="Gene3D" id="3.40.640.10">
    <property type="entry name" value="Type I PLP-dependent aspartate aminotransferase-like (Major domain)"/>
    <property type="match status" value="1"/>
</dbReference>
<dbReference type="Gene3D" id="3.90.1150.10">
    <property type="entry name" value="Aspartate Aminotransferase, domain 1"/>
    <property type="match status" value="1"/>
</dbReference>
<keyword evidence="1" id="KW-0032">Aminotransferase</keyword>
<protein>
    <submittedName>
        <fullName evidence="1">Mitochondrial DegT/DnrJ/EryC1/StrS aminotransferase</fullName>
    </submittedName>
</protein>
<dbReference type="GO" id="GO:0008483">
    <property type="term" value="F:transaminase activity"/>
    <property type="evidence" value="ECO:0007669"/>
    <property type="project" value="UniProtKB-KW"/>
</dbReference>
<dbReference type="SUPFAM" id="SSF53383">
    <property type="entry name" value="PLP-dependent transferases"/>
    <property type="match status" value="1"/>
</dbReference>
<proteinExistence type="predicted"/>
<dbReference type="AlphaFoldDB" id="A0A8K0AHE3"/>
<keyword evidence="1" id="KW-0808">Transferase</keyword>